<organism evidence="5 7">
    <name type="scientific">Faecalibaculum rodentium</name>
    <dbReference type="NCBI Taxonomy" id="1702221"/>
    <lineage>
        <taxon>Bacteria</taxon>
        <taxon>Bacillati</taxon>
        <taxon>Bacillota</taxon>
        <taxon>Erysipelotrichia</taxon>
        <taxon>Erysipelotrichales</taxon>
        <taxon>Erysipelotrichaceae</taxon>
        <taxon>Faecalibaculum</taxon>
    </lineage>
</organism>
<name>A0A140DUH8_9FIRM</name>
<dbReference type="InterPro" id="IPR041916">
    <property type="entry name" value="Anti_sigma_zinc_sf"/>
</dbReference>
<dbReference type="AlphaFoldDB" id="A0A140DUH8"/>
<keyword evidence="3" id="KW-0812">Transmembrane</keyword>
<comment type="similarity">
    <text evidence="1">Belongs to the zinc-associated anti-sigma factor (ZAS) superfamily. Anti-sigma-W factor family.</text>
</comment>
<reference evidence="6 8" key="2">
    <citation type="submission" date="2016-11" db="EMBL/GenBank/DDBJ databases">
        <title>Description of two novel members of the family Erysipelotrichaceae: Ileibacterium lipovorans gen. nov., sp. nov. and Dubosiella newyorkensis, gen. nov., sp. nov.</title>
        <authorList>
            <person name="Cox L.M."/>
            <person name="Sohn J."/>
            <person name="Tyrrell K.L."/>
            <person name="Citron D.M."/>
            <person name="Lawson P.A."/>
            <person name="Patel N.B."/>
            <person name="Iizumi T."/>
            <person name="Perez-Perez G.I."/>
            <person name="Goldstein E.J."/>
            <person name="Blaser M.J."/>
        </authorList>
    </citation>
    <scope>NUCLEOTIDE SEQUENCE [LARGE SCALE GENOMIC DNA]</scope>
    <source>
        <strain evidence="6 8">NYU-BL-K8</strain>
    </source>
</reference>
<evidence type="ECO:0000313" key="8">
    <source>
        <dbReference type="Proteomes" id="UP000186758"/>
    </source>
</evidence>
<dbReference type="Gene3D" id="1.10.10.1320">
    <property type="entry name" value="Anti-sigma factor, zinc-finger domain"/>
    <property type="match status" value="1"/>
</dbReference>
<evidence type="ECO:0000313" key="6">
    <source>
        <dbReference type="EMBL" id="OLU45185.1"/>
    </source>
</evidence>
<dbReference type="InterPro" id="IPR027383">
    <property type="entry name" value="Znf_put"/>
</dbReference>
<feature type="transmembrane region" description="Helical" evidence="3">
    <location>
        <begin position="80"/>
        <end position="99"/>
    </location>
</feature>
<keyword evidence="3" id="KW-0472">Membrane</keyword>
<protein>
    <recommendedName>
        <fullName evidence="2">Anti-sigma-W factor RsiW</fullName>
    </recommendedName>
</protein>
<accession>A0A140DUH8</accession>
<dbReference type="KEGG" id="fro:AALO17_11710"/>
<dbReference type="Proteomes" id="UP000069771">
    <property type="component" value="Chromosome"/>
</dbReference>
<evidence type="ECO:0000256" key="3">
    <source>
        <dbReference type="SAM" id="Phobius"/>
    </source>
</evidence>
<evidence type="ECO:0000313" key="5">
    <source>
        <dbReference type="EMBL" id="AMK54305.1"/>
    </source>
</evidence>
<dbReference type="GeneID" id="78477917"/>
<dbReference type="RefSeq" id="WP_067556494.1">
    <property type="nucleotide sequence ID" value="NZ_CAJTBG010000057.1"/>
</dbReference>
<evidence type="ECO:0000256" key="2">
    <source>
        <dbReference type="ARBA" id="ARBA00024438"/>
    </source>
</evidence>
<evidence type="ECO:0000256" key="1">
    <source>
        <dbReference type="ARBA" id="ARBA00024353"/>
    </source>
</evidence>
<dbReference type="OrthoDB" id="1655644at2"/>
<dbReference type="STRING" id="1702221.AALO17_11710"/>
<sequence length="314" mass="35135">MTENRKTECAIVQDLLPLYADGVVQTETAEWIQRHLETCPACREELQNLQKPDPAVLQKDLPLEKDLKKTGRHLRWSRRIMVVSAVLFVLLVLLAGAGWRNSILLPADYVKVMETGRESGQLVFEVQSQVPGTGLLNLQSSCPGDGTCELEVRGGSGLLNRMSRETVSVPDTTREIRLNGEILWQDGVMISPRCRQLYSYANGYAGDVQQMHLAAPPDPDLPVTIEADTEDPAHCGWTYRVEAERRLPAESLREAAWLAMVLTPNLDKVTYRFDREEPLVFTRQALAETLGHKPDIESPADLQRIMNRILPAAG</sequence>
<keyword evidence="3" id="KW-1133">Transmembrane helix</keyword>
<dbReference type="EMBL" id="CP011391">
    <property type="protein sequence ID" value="AMK54305.1"/>
    <property type="molecule type" value="Genomic_DNA"/>
</dbReference>
<dbReference type="EMBL" id="MPJZ01000052">
    <property type="protein sequence ID" value="OLU45185.1"/>
    <property type="molecule type" value="Genomic_DNA"/>
</dbReference>
<gene>
    <name evidence="5" type="ORF">AALO17_11710</name>
    <name evidence="6" type="ORF">BO223_05720</name>
</gene>
<dbReference type="Pfam" id="PF13490">
    <property type="entry name" value="zf-HC2"/>
    <property type="match status" value="1"/>
</dbReference>
<evidence type="ECO:0000313" key="7">
    <source>
        <dbReference type="Proteomes" id="UP000069771"/>
    </source>
</evidence>
<keyword evidence="7" id="KW-1185">Reference proteome</keyword>
<reference evidence="5 7" key="1">
    <citation type="journal article" date="2016" name="Gut Pathog.">
        <title>Whole genome sequencing of "Faecalibaculum rodentium" ALO17, isolated from C57BL/6J laboratory mouse feces.</title>
        <authorList>
            <person name="Lim S."/>
            <person name="Chang D.H."/>
            <person name="Ahn S."/>
            <person name="Kim B.C."/>
        </authorList>
    </citation>
    <scope>NUCLEOTIDE SEQUENCE [LARGE SCALE GENOMIC DNA]</scope>
    <source>
        <strain evidence="5 7">Alo17</strain>
    </source>
</reference>
<evidence type="ECO:0000259" key="4">
    <source>
        <dbReference type="Pfam" id="PF13490"/>
    </source>
</evidence>
<proteinExistence type="inferred from homology"/>
<feature type="domain" description="Putative zinc-finger" evidence="4">
    <location>
        <begin position="9"/>
        <end position="43"/>
    </location>
</feature>
<dbReference type="Proteomes" id="UP000186758">
    <property type="component" value="Unassembled WGS sequence"/>
</dbReference>